<evidence type="ECO:0000313" key="3">
    <source>
        <dbReference type="EMBL" id="REG31786.1"/>
    </source>
</evidence>
<evidence type="ECO:0000313" key="5">
    <source>
        <dbReference type="Proteomes" id="UP000256345"/>
    </source>
</evidence>
<evidence type="ECO:0000256" key="1">
    <source>
        <dbReference type="SAM" id="MobiDB-lite"/>
    </source>
</evidence>
<organism evidence="2 4">
    <name type="scientific">Archangium gephyra</name>
    <dbReference type="NCBI Taxonomy" id="48"/>
    <lineage>
        <taxon>Bacteria</taxon>
        <taxon>Pseudomonadati</taxon>
        <taxon>Myxococcota</taxon>
        <taxon>Myxococcia</taxon>
        <taxon>Myxococcales</taxon>
        <taxon>Cystobacterineae</taxon>
        <taxon>Archangiaceae</taxon>
        <taxon>Archangium</taxon>
    </lineage>
</organism>
<feature type="compositionally biased region" description="Gly residues" evidence="1">
    <location>
        <begin position="174"/>
        <end position="185"/>
    </location>
</feature>
<gene>
    <name evidence="2" type="ORF">AA314_08552</name>
    <name evidence="3" type="ORF">ATI61_105110</name>
</gene>
<protein>
    <submittedName>
        <fullName evidence="2">Uncharacterized protein</fullName>
    </submittedName>
</protein>
<name>A0AAC8QGB6_9BACT</name>
<feature type="region of interest" description="Disordered" evidence="1">
    <location>
        <begin position="1"/>
        <end position="25"/>
    </location>
</feature>
<keyword evidence="5" id="KW-1185">Reference proteome</keyword>
<sequence>MGFLDRIFGGGSHPSRTERRGAAVPNADEQALARYRYLLRTAPPEALEQAHAEAFAQLTPAQRAQALRELSRALPMAEGSAAAANDPDPRALARMATRAELRQPGTLERSFGGMSLGGMFAGSLLGSIAGTVIGSAIAHQFLGGFDDGSWGDESGVDSAQLEDEATAEDAGFGDDVGGDLGDFDV</sequence>
<evidence type="ECO:0000313" key="2">
    <source>
        <dbReference type="EMBL" id="AKJ06926.1"/>
    </source>
</evidence>
<reference evidence="3 5" key="2">
    <citation type="submission" date="2018-08" db="EMBL/GenBank/DDBJ databases">
        <title>Genomic Encyclopedia of Archaeal and Bacterial Type Strains, Phase II (KMG-II): from individual species to whole genera.</title>
        <authorList>
            <person name="Goeker M."/>
        </authorList>
    </citation>
    <scope>NUCLEOTIDE SEQUENCE [LARGE SCALE GENOMIC DNA]</scope>
    <source>
        <strain evidence="3 5">DSM 2261</strain>
    </source>
</reference>
<dbReference type="Proteomes" id="UP000256345">
    <property type="component" value="Unassembled WGS sequence"/>
</dbReference>
<dbReference type="RefSeq" id="WP_053067146.1">
    <property type="nucleotide sequence ID" value="NZ_CP011509.1"/>
</dbReference>
<reference evidence="2 4" key="1">
    <citation type="submission" date="2015-05" db="EMBL/GenBank/DDBJ databases">
        <title>Genome assembly of Archangium gephyra DSM 2261.</title>
        <authorList>
            <person name="Sharma G."/>
            <person name="Subramanian S."/>
        </authorList>
    </citation>
    <scope>NUCLEOTIDE SEQUENCE [LARGE SCALE GENOMIC DNA]</scope>
    <source>
        <strain evidence="2 4">DSM 2261</strain>
    </source>
</reference>
<dbReference type="EMBL" id="CP011509">
    <property type="protein sequence ID" value="AKJ06926.1"/>
    <property type="molecule type" value="Genomic_DNA"/>
</dbReference>
<dbReference type="Proteomes" id="UP000035579">
    <property type="component" value="Chromosome"/>
</dbReference>
<proteinExistence type="predicted"/>
<accession>A0AAC8QGB6</accession>
<dbReference type="AlphaFoldDB" id="A0AAC8QGB6"/>
<feature type="region of interest" description="Disordered" evidence="1">
    <location>
        <begin position="153"/>
        <end position="185"/>
    </location>
</feature>
<dbReference type="KEGG" id="age:AA314_08552"/>
<evidence type="ECO:0000313" key="4">
    <source>
        <dbReference type="Proteomes" id="UP000035579"/>
    </source>
</evidence>
<dbReference type="EMBL" id="QUMU01000005">
    <property type="protein sequence ID" value="REG31786.1"/>
    <property type="molecule type" value="Genomic_DNA"/>
</dbReference>